<protein>
    <submittedName>
        <fullName evidence="5">Putative Response regulator, CheY like (Modular protein)</fullName>
    </submittedName>
</protein>
<dbReference type="STRING" id="1325564.NSJP_2974"/>
<feature type="modified residue" description="4-aspartylphosphate" evidence="2">
    <location>
        <position position="53"/>
    </location>
</feature>
<dbReference type="PROSITE" id="PS50110">
    <property type="entry name" value="RESPONSE_REGULATORY"/>
    <property type="match status" value="1"/>
</dbReference>
<evidence type="ECO:0000256" key="2">
    <source>
        <dbReference type="PROSITE-ProRule" id="PRU00169"/>
    </source>
</evidence>
<evidence type="ECO:0000256" key="1">
    <source>
        <dbReference type="ARBA" id="ARBA00022553"/>
    </source>
</evidence>
<dbReference type="PANTHER" id="PTHR44591">
    <property type="entry name" value="STRESS RESPONSE REGULATOR PROTEIN 1"/>
    <property type="match status" value="1"/>
</dbReference>
<feature type="domain" description="Response regulatory" evidence="4">
    <location>
        <begin position="4"/>
        <end position="120"/>
    </location>
</feature>
<evidence type="ECO:0000259" key="4">
    <source>
        <dbReference type="PROSITE" id="PS50110"/>
    </source>
</evidence>
<dbReference type="RefSeq" id="WP_172834341.1">
    <property type="nucleotide sequence ID" value="NZ_LT828648.1"/>
</dbReference>
<evidence type="ECO:0000256" key="3">
    <source>
        <dbReference type="SAM" id="MobiDB-lite"/>
    </source>
</evidence>
<keyword evidence="1 2" id="KW-0597">Phosphoprotein</keyword>
<dbReference type="AlphaFoldDB" id="A0A1W1I892"/>
<accession>A0A1W1I892</accession>
<dbReference type="EMBL" id="LT828648">
    <property type="protein sequence ID" value="SLM49141.1"/>
    <property type="molecule type" value="Genomic_DNA"/>
</dbReference>
<dbReference type="GO" id="GO:0000160">
    <property type="term" value="P:phosphorelay signal transduction system"/>
    <property type="evidence" value="ECO:0007669"/>
    <property type="project" value="InterPro"/>
</dbReference>
<dbReference type="Pfam" id="PF00072">
    <property type="entry name" value="Response_reg"/>
    <property type="match status" value="1"/>
</dbReference>
<dbReference type="Proteomes" id="UP000192042">
    <property type="component" value="Chromosome I"/>
</dbReference>
<keyword evidence="6" id="KW-1185">Reference proteome</keyword>
<name>A0A1W1I892_9BACT</name>
<dbReference type="InterPro" id="IPR001789">
    <property type="entry name" value="Sig_transdc_resp-reg_receiver"/>
</dbReference>
<dbReference type="SMART" id="SM00448">
    <property type="entry name" value="REC"/>
    <property type="match status" value="1"/>
</dbReference>
<dbReference type="PANTHER" id="PTHR44591:SF24">
    <property type="entry name" value="PROTEIN-GLUTAMATE METHYLESTERASE_PROTEIN-GLUTAMINE GLUTAMINASE 1"/>
    <property type="match status" value="1"/>
</dbReference>
<dbReference type="InterPro" id="IPR050595">
    <property type="entry name" value="Bact_response_regulator"/>
</dbReference>
<evidence type="ECO:0000313" key="5">
    <source>
        <dbReference type="EMBL" id="SLM49141.1"/>
    </source>
</evidence>
<feature type="region of interest" description="Disordered" evidence="3">
    <location>
        <begin position="124"/>
        <end position="188"/>
    </location>
</feature>
<organism evidence="5 6">
    <name type="scientific">Nitrospira japonica</name>
    <dbReference type="NCBI Taxonomy" id="1325564"/>
    <lineage>
        <taxon>Bacteria</taxon>
        <taxon>Pseudomonadati</taxon>
        <taxon>Nitrospirota</taxon>
        <taxon>Nitrospiria</taxon>
        <taxon>Nitrospirales</taxon>
        <taxon>Nitrospiraceae</taxon>
        <taxon>Nitrospira</taxon>
    </lineage>
</organism>
<dbReference type="KEGG" id="nja:NSJP_2974"/>
<proteinExistence type="predicted"/>
<evidence type="ECO:0000313" key="6">
    <source>
        <dbReference type="Proteomes" id="UP000192042"/>
    </source>
</evidence>
<feature type="compositionally biased region" description="Acidic residues" evidence="3">
    <location>
        <begin position="145"/>
        <end position="161"/>
    </location>
</feature>
<gene>
    <name evidence="5" type="ORF">NSJP_2974</name>
</gene>
<dbReference type="Gene3D" id="3.40.50.2300">
    <property type="match status" value="1"/>
</dbReference>
<dbReference type="InterPro" id="IPR011006">
    <property type="entry name" value="CheY-like_superfamily"/>
</dbReference>
<reference evidence="5 6" key="1">
    <citation type="submission" date="2017-03" db="EMBL/GenBank/DDBJ databases">
        <authorList>
            <person name="Afonso C.L."/>
            <person name="Miller P.J."/>
            <person name="Scott M.A."/>
            <person name="Spackman E."/>
            <person name="Goraichik I."/>
            <person name="Dimitrov K.M."/>
            <person name="Suarez D.L."/>
            <person name="Swayne D.E."/>
        </authorList>
    </citation>
    <scope>NUCLEOTIDE SEQUENCE [LARGE SCALE GENOMIC DNA]</scope>
    <source>
        <strain evidence="5">Genome sequencing of Nitrospira japonica strain NJ11</strain>
    </source>
</reference>
<dbReference type="SUPFAM" id="SSF52172">
    <property type="entry name" value="CheY-like"/>
    <property type="match status" value="1"/>
</dbReference>
<sequence length="379" mass="41555">MPSTIYIIDSSPAVRRMVEQISTPEGYEVIGFQDGPTALEAARKQGPTLIIADYHLDNMTFSGFCKEVHKLDTLSETLIISLVGAADRLDESHLRALGVKAFLKKPFQTEHLLDLIKDLDRSTPAQANGAKKKRRAWPPVSSATDSDDDEADTLGDYDQTGEIEAQVIPPPSQKEPVMASTVPTKPPAAEPEDAIKGLFGQLMQSMTEKAEKKITEVLPDMIAKDLAVQVSKAVEVETRQHVGATLTQERLAEFLEPVLKKELPNILVREFPAIEPILRSGIVEFATPLIKDQIDLLAKEQAEAIKAAVPAAVREHLKSIDDEIAREIRKAATEKAEALAEDLVRTAANNQVQQTVLELVPGIAEEQVKNELKRLTEAA</sequence>